<dbReference type="PANTHER" id="PTHR36427:SF3">
    <property type="entry name" value="LARGE RIBOSOMAL SUBUNIT PROTEIN UL1M"/>
    <property type="match status" value="1"/>
</dbReference>
<dbReference type="InterPro" id="IPR002143">
    <property type="entry name" value="Ribosomal_uL1"/>
</dbReference>
<organism evidence="6">
    <name type="scientific">hydrocarbon metagenome</name>
    <dbReference type="NCBI Taxonomy" id="938273"/>
    <lineage>
        <taxon>unclassified sequences</taxon>
        <taxon>metagenomes</taxon>
        <taxon>ecological metagenomes</taxon>
    </lineage>
</organism>
<proteinExistence type="inferred from homology"/>
<dbReference type="PIRSF" id="PIRSF002155">
    <property type="entry name" value="Ribosomal_L1"/>
    <property type="match status" value="1"/>
</dbReference>
<dbReference type="InterPro" id="IPR023673">
    <property type="entry name" value="Ribosomal_uL1_CS"/>
</dbReference>
<gene>
    <name evidence="6" type="ORF">ASZ90_007462</name>
</gene>
<dbReference type="Gene3D" id="3.30.190.20">
    <property type="match status" value="1"/>
</dbReference>
<evidence type="ECO:0000313" key="6">
    <source>
        <dbReference type="EMBL" id="KUG22770.1"/>
    </source>
</evidence>
<comment type="caution">
    <text evidence="6">The sequence shown here is derived from an EMBL/GenBank/DDBJ whole genome shotgun (WGS) entry which is preliminary data.</text>
</comment>
<dbReference type="FunFam" id="3.40.50.790:FF:000001">
    <property type="entry name" value="50S ribosomal protein L1"/>
    <property type="match status" value="1"/>
</dbReference>
<dbReference type="InterPro" id="IPR016095">
    <property type="entry name" value="Ribosomal_uL1_3-a/b-sand"/>
</dbReference>
<dbReference type="InterPro" id="IPR028364">
    <property type="entry name" value="Ribosomal_uL1/biogenesis"/>
</dbReference>
<comment type="similarity">
    <text evidence="1">Belongs to the universal ribosomal protein uL1 family.</text>
</comment>
<dbReference type="Gene3D" id="3.40.50.790">
    <property type="match status" value="1"/>
</dbReference>
<dbReference type="GO" id="GO:0019843">
    <property type="term" value="F:rRNA binding"/>
    <property type="evidence" value="ECO:0007669"/>
    <property type="project" value="UniProtKB-KW"/>
</dbReference>
<accession>A0A0W8FPV6</accession>
<dbReference type="InterPro" id="IPR023674">
    <property type="entry name" value="Ribosomal_uL1-like"/>
</dbReference>
<keyword evidence="2" id="KW-0699">rRNA-binding</keyword>
<keyword evidence="4 6" id="KW-0689">Ribosomal protein</keyword>
<dbReference type="EMBL" id="LNQE01000941">
    <property type="protein sequence ID" value="KUG22770.1"/>
    <property type="molecule type" value="Genomic_DNA"/>
</dbReference>
<dbReference type="InterPro" id="IPR005878">
    <property type="entry name" value="Ribosom_uL1_bac-type"/>
</dbReference>
<dbReference type="AlphaFoldDB" id="A0A0W8FPV6"/>
<keyword evidence="3" id="KW-0694">RNA-binding</keyword>
<dbReference type="NCBIfam" id="TIGR01169">
    <property type="entry name" value="rplA_bact"/>
    <property type="match status" value="1"/>
</dbReference>
<dbReference type="CDD" id="cd00403">
    <property type="entry name" value="Ribosomal_L1"/>
    <property type="match status" value="1"/>
</dbReference>
<keyword evidence="5" id="KW-0687">Ribonucleoprotein</keyword>
<name>A0A0W8FPV6_9ZZZZ</name>
<sequence length="233" mass="24702">MLKRGKRILAAKAKVEPGKRYSLQEATEIVVSTAGTKFDETVDAAVRLGVNPAHADQMVRGSVVLPNGLGKTVRVLVFAKGEKEKEALEAGADLVGNDDIIEKIKGGWMEFDRVIATPDMMGSVGKIGKLLGPRGLMPNPKVGTVTFEVANAVKELKAGKVEFRVEKAGIVHSPVGKVSFGAEKLRENVSALLETIIKLKPASSKGTYIKSISISSTMGVGVKIDPLDIKAAV</sequence>
<dbReference type="PROSITE" id="PS01199">
    <property type="entry name" value="RIBOSOMAL_L1"/>
    <property type="match status" value="1"/>
</dbReference>
<reference evidence="6" key="1">
    <citation type="journal article" date="2015" name="Proc. Natl. Acad. Sci. U.S.A.">
        <title>Networks of energetic and metabolic interactions define dynamics in microbial communities.</title>
        <authorList>
            <person name="Embree M."/>
            <person name="Liu J.K."/>
            <person name="Al-Bassam M.M."/>
            <person name="Zengler K."/>
        </authorList>
    </citation>
    <scope>NUCLEOTIDE SEQUENCE</scope>
</reference>
<dbReference type="SUPFAM" id="SSF56808">
    <property type="entry name" value="Ribosomal protein L1"/>
    <property type="match status" value="1"/>
</dbReference>
<dbReference type="HAMAP" id="MF_01318_B">
    <property type="entry name" value="Ribosomal_uL1_B"/>
    <property type="match status" value="1"/>
</dbReference>
<evidence type="ECO:0000256" key="3">
    <source>
        <dbReference type="ARBA" id="ARBA00022884"/>
    </source>
</evidence>
<evidence type="ECO:0000256" key="5">
    <source>
        <dbReference type="ARBA" id="ARBA00023274"/>
    </source>
</evidence>
<evidence type="ECO:0000256" key="2">
    <source>
        <dbReference type="ARBA" id="ARBA00022730"/>
    </source>
</evidence>
<dbReference type="GO" id="GO:0015934">
    <property type="term" value="C:large ribosomal subunit"/>
    <property type="evidence" value="ECO:0007669"/>
    <property type="project" value="InterPro"/>
</dbReference>
<dbReference type="Pfam" id="PF00687">
    <property type="entry name" value="Ribosomal_L1"/>
    <property type="match status" value="1"/>
</dbReference>
<protein>
    <submittedName>
        <fullName evidence="6">Lsu ribosomal protein l1p (L10ae)</fullName>
    </submittedName>
</protein>
<dbReference type="GO" id="GO:0003735">
    <property type="term" value="F:structural constituent of ribosome"/>
    <property type="evidence" value="ECO:0007669"/>
    <property type="project" value="InterPro"/>
</dbReference>
<evidence type="ECO:0000256" key="4">
    <source>
        <dbReference type="ARBA" id="ARBA00022980"/>
    </source>
</evidence>
<dbReference type="GO" id="GO:0006412">
    <property type="term" value="P:translation"/>
    <property type="evidence" value="ECO:0007669"/>
    <property type="project" value="InterPro"/>
</dbReference>
<evidence type="ECO:0000256" key="1">
    <source>
        <dbReference type="ARBA" id="ARBA00010531"/>
    </source>
</evidence>
<dbReference type="PANTHER" id="PTHR36427">
    <property type="entry name" value="54S RIBOSOMAL PROTEIN L1, MITOCHONDRIAL"/>
    <property type="match status" value="1"/>
</dbReference>